<evidence type="ECO:0000313" key="1">
    <source>
        <dbReference type="EMBL" id="MPN26193.1"/>
    </source>
</evidence>
<proteinExistence type="predicted"/>
<dbReference type="AlphaFoldDB" id="A0A645GR84"/>
<protein>
    <submittedName>
        <fullName evidence="1">Uncharacterized protein</fullName>
    </submittedName>
</protein>
<organism evidence="1">
    <name type="scientific">bioreactor metagenome</name>
    <dbReference type="NCBI Taxonomy" id="1076179"/>
    <lineage>
        <taxon>unclassified sequences</taxon>
        <taxon>metagenomes</taxon>
        <taxon>ecological metagenomes</taxon>
    </lineage>
</organism>
<gene>
    <name evidence="1" type="ORF">SDC9_173617</name>
</gene>
<sequence length="77" mass="8698">MRNHRNALDFFDGGGHRFQRLAGGAFLLVLGVPGRVDFAYRVVFKFLSGAFYVVILHHQVRRPFFVNSLDSIASQST</sequence>
<comment type="caution">
    <text evidence="1">The sequence shown here is derived from an EMBL/GenBank/DDBJ whole genome shotgun (WGS) entry which is preliminary data.</text>
</comment>
<accession>A0A645GR84</accession>
<reference evidence="1" key="1">
    <citation type="submission" date="2019-08" db="EMBL/GenBank/DDBJ databases">
        <authorList>
            <person name="Kucharzyk K."/>
            <person name="Murdoch R.W."/>
            <person name="Higgins S."/>
            <person name="Loffler F."/>
        </authorList>
    </citation>
    <scope>NUCLEOTIDE SEQUENCE</scope>
</reference>
<dbReference type="EMBL" id="VSSQ01075643">
    <property type="protein sequence ID" value="MPN26193.1"/>
    <property type="molecule type" value="Genomic_DNA"/>
</dbReference>
<name>A0A645GR84_9ZZZZ</name>